<dbReference type="AlphaFoldDB" id="A0A939IVS9"/>
<dbReference type="RefSeq" id="WP_207279045.1">
    <property type="nucleotide sequence ID" value="NZ_JAFLEQ010000015.1"/>
</dbReference>
<proteinExistence type="predicted"/>
<dbReference type="Proteomes" id="UP000664332">
    <property type="component" value="Unassembled WGS sequence"/>
</dbReference>
<evidence type="ECO:0000313" key="1">
    <source>
        <dbReference type="EMBL" id="MBN9644556.1"/>
    </source>
</evidence>
<sequence>MSDTHKKGSNSWRMPLLATGGAALAGLAGMYTFSQLTGQATDKEKAWRYPGDDLIDANYDNAYSSTYAVTIDAPAYAVYRLFKQLGADKSGSFSSEWLERTFARLPFFNSYEIQEEFQQPDSLMPGDIGAFDFHGMSMEWADVVPGKYVVQWVDTKNPPAAPGSYAFRFPGMKHFAAAWCFYMVPLKGGRTRLINHWRIGYEPASTAMKALNWVNIELIGGVMTRLQNIYVKRTLEFNKKQQHTGKFMRGVLGGRWFNSGTPAGRWDGTPLFEDTYTQWFRYGRHNPAVKEIREPVTDNPDWPPTGPGTPWHGHVDEDYFTDWEEPAFSWEEQIRQKRERTYLPDWGKKKK</sequence>
<keyword evidence="2" id="KW-1185">Reference proteome</keyword>
<protein>
    <submittedName>
        <fullName evidence="1">Uncharacterized protein</fullName>
    </submittedName>
</protein>
<comment type="caution">
    <text evidence="1">The sequence shown here is derived from an EMBL/GenBank/DDBJ whole genome shotgun (WGS) entry which is preliminary data.</text>
</comment>
<accession>A0A939IVS9</accession>
<gene>
    <name evidence="1" type="ORF">JZY06_08030</name>
</gene>
<organism evidence="1 2">
    <name type="scientific">Corynebacterium mendelii</name>
    <dbReference type="NCBI Taxonomy" id="2765362"/>
    <lineage>
        <taxon>Bacteria</taxon>
        <taxon>Bacillati</taxon>
        <taxon>Actinomycetota</taxon>
        <taxon>Actinomycetes</taxon>
        <taxon>Mycobacteriales</taxon>
        <taxon>Corynebacteriaceae</taxon>
        <taxon>Corynebacterium</taxon>
    </lineage>
</organism>
<dbReference type="EMBL" id="JAFLEQ010000015">
    <property type="protein sequence ID" value="MBN9644556.1"/>
    <property type="molecule type" value="Genomic_DNA"/>
</dbReference>
<name>A0A939IVS9_9CORY</name>
<evidence type="ECO:0000313" key="2">
    <source>
        <dbReference type="Proteomes" id="UP000664332"/>
    </source>
</evidence>
<reference evidence="1" key="1">
    <citation type="submission" date="2021-03" db="EMBL/GenBank/DDBJ databases">
        <authorList>
            <person name="Sun Q."/>
        </authorList>
    </citation>
    <scope>NUCLEOTIDE SEQUENCE</scope>
    <source>
        <strain evidence="1">CCM 8862</strain>
    </source>
</reference>